<dbReference type="GO" id="GO:0003964">
    <property type="term" value="F:RNA-directed DNA polymerase activity"/>
    <property type="evidence" value="ECO:0007669"/>
    <property type="project" value="UniProtKB-KW"/>
</dbReference>
<accession>A0A8X6SB04</accession>
<evidence type="ECO:0000313" key="2">
    <source>
        <dbReference type="Proteomes" id="UP000887159"/>
    </source>
</evidence>
<keyword evidence="1" id="KW-0808">Transferase</keyword>
<gene>
    <name evidence="1" type="primary">pol_3614</name>
    <name evidence="1" type="ORF">TNCV_3697831</name>
</gene>
<dbReference type="AlphaFoldDB" id="A0A8X6SB04"/>
<name>A0A8X6SB04_TRICX</name>
<dbReference type="Proteomes" id="UP000887159">
    <property type="component" value="Unassembled WGS sequence"/>
</dbReference>
<keyword evidence="1" id="KW-0695">RNA-directed DNA polymerase</keyword>
<dbReference type="EMBL" id="BMAU01021292">
    <property type="protein sequence ID" value="GFY09821.1"/>
    <property type="molecule type" value="Genomic_DNA"/>
</dbReference>
<proteinExistence type="predicted"/>
<comment type="caution">
    <text evidence="1">The sequence shown here is derived from an EMBL/GenBank/DDBJ whole genome shotgun (WGS) entry which is preliminary data.</text>
</comment>
<evidence type="ECO:0000313" key="1">
    <source>
        <dbReference type="EMBL" id="GFY09821.1"/>
    </source>
</evidence>
<dbReference type="PANTHER" id="PTHR19446">
    <property type="entry name" value="REVERSE TRANSCRIPTASES"/>
    <property type="match status" value="1"/>
</dbReference>
<keyword evidence="2" id="KW-1185">Reference proteome</keyword>
<organism evidence="1 2">
    <name type="scientific">Trichonephila clavipes</name>
    <name type="common">Golden silk orbweaver</name>
    <name type="synonym">Nephila clavipes</name>
    <dbReference type="NCBI Taxonomy" id="2585209"/>
    <lineage>
        <taxon>Eukaryota</taxon>
        <taxon>Metazoa</taxon>
        <taxon>Ecdysozoa</taxon>
        <taxon>Arthropoda</taxon>
        <taxon>Chelicerata</taxon>
        <taxon>Arachnida</taxon>
        <taxon>Araneae</taxon>
        <taxon>Araneomorphae</taxon>
        <taxon>Entelegynae</taxon>
        <taxon>Araneoidea</taxon>
        <taxon>Nephilidae</taxon>
        <taxon>Trichonephila</taxon>
    </lineage>
</organism>
<protein>
    <submittedName>
        <fullName evidence="1">RNA-directed DNA polymerase from mobile element jockey</fullName>
    </submittedName>
</protein>
<sequence>MLTNKCFVEISEYGTPTTLDASGKWNVKRSFIPYLVRCGMMWWALIRESPDWWIGCGNEAWLRNSLGRICGFSGKVLIYITQPQIQANIFADFASKNAYHEPIPLDFFHKEDNNLNKPFNIFEIHRAIKLSKNSTPGADHITASFLKNLDRNGCEIILRYFQDLFDNAIVPNSWKHAVILPIPKQCKDKTRISSYRPIALTSIFSKTFERVLTNRLSYFLTTERKLHPQHYGFVPFKDSRSATYLIHKAIMDAKLKRNTLLE</sequence>
<reference evidence="1" key="1">
    <citation type="submission" date="2020-08" db="EMBL/GenBank/DDBJ databases">
        <title>Multicomponent nature underlies the extraordinary mechanical properties of spider dragline silk.</title>
        <authorList>
            <person name="Kono N."/>
            <person name="Nakamura H."/>
            <person name="Mori M."/>
            <person name="Yoshida Y."/>
            <person name="Ohtoshi R."/>
            <person name="Malay A.D."/>
            <person name="Moran D.A.P."/>
            <person name="Tomita M."/>
            <person name="Numata K."/>
            <person name="Arakawa K."/>
        </authorList>
    </citation>
    <scope>NUCLEOTIDE SEQUENCE</scope>
</reference>
<keyword evidence="1" id="KW-0548">Nucleotidyltransferase</keyword>